<sequence length="70" mass="7928">MLYELEDIIHSKKLHTTAVPETFVGAGHAREAFKTAPNDPAEVDWPRLPIILDSALASRFIQGYRELKDH</sequence>
<dbReference type="Proteomes" id="UP000578688">
    <property type="component" value="Unassembled WGS sequence"/>
</dbReference>
<dbReference type="EMBL" id="JACBYV010000001">
    <property type="protein sequence ID" value="NYH73319.1"/>
    <property type="molecule type" value="Genomic_DNA"/>
</dbReference>
<keyword evidence="2" id="KW-1185">Reference proteome</keyword>
<dbReference type="AlphaFoldDB" id="A0A7Y9XNE1"/>
<proteinExistence type="predicted"/>
<name>A0A7Y9XNE1_9GAMM</name>
<gene>
    <name evidence="1" type="ORF">FHR27_001929</name>
</gene>
<evidence type="ECO:0000313" key="2">
    <source>
        <dbReference type="Proteomes" id="UP000578688"/>
    </source>
</evidence>
<dbReference type="PROSITE" id="PS00024">
    <property type="entry name" value="HEMOPEXIN"/>
    <property type="match status" value="1"/>
</dbReference>
<dbReference type="InterPro" id="IPR018486">
    <property type="entry name" value="Hemopexin_CS"/>
</dbReference>
<accession>A0A7Y9XNE1</accession>
<protein>
    <submittedName>
        <fullName evidence="1">Uncharacterized protein</fullName>
    </submittedName>
</protein>
<organism evidence="1 2">
    <name type="scientific">Phytopseudomonas flavescens</name>
    <dbReference type="NCBI Taxonomy" id="29435"/>
    <lineage>
        <taxon>Bacteria</taxon>
        <taxon>Pseudomonadati</taxon>
        <taxon>Pseudomonadota</taxon>
        <taxon>Gammaproteobacteria</taxon>
        <taxon>Pseudomonadales</taxon>
        <taxon>Pseudomonadaceae</taxon>
        <taxon>Phytopseudomonas</taxon>
    </lineage>
</organism>
<dbReference type="RefSeq" id="WP_257026869.1">
    <property type="nucleotide sequence ID" value="NZ_JACBYV010000001.1"/>
</dbReference>
<comment type="caution">
    <text evidence="1">The sequence shown here is derived from an EMBL/GenBank/DDBJ whole genome shotgun (WGS) entry which is preliminary data.</text>
</comment>
<reference evidence="1 2" key="1">
    <citation type="submission" date="2020-07" db="EMBL/GenBank/DDBJ databases">
        <title>Genomic analyses of the natural microbiome of Caenorhabditis elegans.</title>
        <authorList>
            <person name="Samuel B."/>
        </authorList>
    </citation>
    <scope>NUCLEOTIDE SEQUENCE [LARGE SCALE GENOMIC DNA]</scope>
    <source>
        <strain evidence="1 2">BIGb0408</strain>
    </source>
</reference>
<evidence type="ECO:0000313" key="1">
    <source>
        <dbReference type="EMBL" id="NYH73319.1"/>
    </source>
</evidence>